<evidence type="ECO:0000256" key="2">
    <source>
        <dbReference type="ARBA" id="ARBA00022963"/>
    </source>
</evidence>
<keyword evidence="3" id="KW-0443">Lipid metabolism</keyword>
<dbReference type="Gene3D" id="3.40.50.1820">
    <property type="entry name" value="alpha/beta hydrolase"/>
    <property type="match status" value="1"/>
</dbReference>
<gene>
    <name evidence="4" type="ORF">WN72_44700</name>
</gene>
<accession>A0AAE7NYE2</accession>
<dbReference type="GO" id="GO:0016042">
    <property type="term" value="P:lipid catabolic process"/>
    <property type="evidence" value="ECO:0007669"/>
    <property type="project" value="UniProtKB-KW"/>
</dbReference>
<evidence type="ECO:0000256" key="1">
    <source>
        <dbReference type="ARBA" id="ARBA00022801"/>
    </source>
</evidence>
<dbReference type="PANTHER" id="PTHR10272:SF0">
    <property type="entry name" value="PLATELET-ACTIVATING FACTOR ACETYLHYDROLASE"/>
    <property type="match status" value="1"/>
</dbReference>
<sequence length="318" mass="34052">MLAAILALAANSALGAGLRRIDVPASAEGTTIQALVWYPCAAAPEQVVLGPFSLSAVPKCPFSEDKLPLIIISHGRTGSFLGHHDTAETLADNGFIVAALNHPGDNARDVSRTDDLSVWIERPNDVKRLIDFLTGASEFSADIAQARIGFFGFSRGAYTGLALIGADADWAATTTYCQQSTWKVCPQVLRRDFSATPLVHDPRIKAAVLADPPAQLFSAKSLASINVPVQLWASEYGGDGVALRHVATIHEALRTQQDYRIVANAGHFAFLTPCPAEMSARVPEICLDATGFDRPAFHKLFNAAVVDFLRATLGRSTE</sequence>
<reference evidence="4 5" key="1">
    <citation type="submission" date="2018-06" db="EMBL/GenBank/DDBJ databases">
        <title>Comparative genomics of Bradyrhizobium nodulating Arachidis hypogaea.</title>
        <authorList>
            <person name="Li Y."/>
        </authorList>
    </citation>
    <scope>NUCLEOTIDE SEQUENCE [LARGE SCALE GENOMIC DNA]</scope>
    <source>
        <strain evidence="4 5">CCBAU 051107</strain>
    </source>
</reference>
<evidence type="ECO:0000313" key="4">
    <source>
        <dbReference type="EMBL" id="QOZ72601.1"/>
    </source>
</evidence>
<name>A0AAE7NYE2_9BRAD</name>
<dbReference type="InterPro" id="IPR016986">
    <property type="entry name" value="UCP031982_abhydr"/>
</dbReference>
<evidence type="ECO:0000313" key="5">
    <source>
        <dbReference type="Proteomes" id="UP000594015"/>
    </source>
</evidence>
<dbReference type="AlphaFoldDB" id="A0AAE7NYE2"/>
<protein>
    <submittedName>
        <fullName evidence="4">Dienelactone hydrolase</fullName>
    </submittedName>
</protein>
<dbReference type="EMBL" id="CP030050">
    <property type="protein sequence ID" value="QOZ72601.1"/>
    <property type="molecule type" value="Genomic_DNA"/>
</dbReference>
<organism evidence="4 5">
    <name type="scientific">Bradyrhizobium arachidis</name>
    <dbReference type="NCBI Taxonomy" id="858423"/>
    <lineage>
        <taxon>Bacteria</taxon>
        <taxon>Pseudomonadati</taxon>
        <taxon>Pseudomonadota</taxon>
        <taxon>Alphaproteobacteria</taxon>
        <taxon>Hyphomicrobiales</taxon>
        <taxon>Nitrobacteraceae</taxon>
        <taxon>Bradyrhizobium</taxon>
    </lineage>
</organism>
<dbReference type="PANTHER" id="PTHR10272">
    <property type="entry name" value="PLATELET-ACTIVATING FACTOR ACETYLHYDROLASE"/>
    <property type="match status" value="1"/>
</dbReference>
<dbReference type="PIRSF" id="PIRSF031982">
    <property type="entry name" value="UCP031982_abhydr"/>
    <property type="match status" value="1"/>
</dbReference>
<evidence type="ECO:0000256" key="3">
    <source>
        <dbReference type="ARBA" id="ARBA00023098"/>
    </source>
</evidence>
<keyword evidence="1 4" id="KW-0378">Hydrolase</keyword>
<proteinExistence type="predicted"/>
<dbReference type="SUPFAM" id="SSF53474">
    <property type="entry name" value="alpha/beta-Hydrolases"/>
    <property type="match status" value="1"/>
</dbReference>
<dbReference type="KEGG" id="barh:WN72_44700"/>
<dbReference type="GO" id="GO:0003847">
    <property type="term" value="F:1-alkyl-2-acetylglycerophosphocholine esterase activity"/>
    <property type="evidence" value="ECO:0007669"/>
    <property type="project" value="TreeGrafter"/>
</dbReference>
<dbReference type="InterPro" id="IPR029058">
    <property type="entry name" value="AB_hydrolase_fold"/>
</dbReference>
<keyword evidence="2" id="KW-0442">Lipid degradation</keyword>
<dbReference type="Proteomes" id="UP000594015">
    <property type="component" value="Chromosome"/>
</dbReference>
<dbReference type="Pfam" id="PF03403">
    <property type="entry name" value="PAF-AH_p_II"/>
    <property type="match status" value="1"/>
</dbReference>